<evidence type="ECO:0000313" key="14">
    <source>
        <dbReference type="EMBL" id="KAK7476369.1"/>
    </source>
</evidence>
<sequence>MAPKRRKVKLPDWVGEDYDDRNKLADKDMLAVGEEDKKVPMNSNSKRDTGKEMGSDSCIHATASTSSYSASHKIPKRRCMAGTSTSQVTGDQPLSSSEIIALSMPFLQFSGSLIYSYNSGDCSLLCEDILTTIPVDDYLHVGFDLEWPVTFAAGSTCKVALVQICTVEDKCYLFHIAAMGDFPLALKTLISHQNVIKYGINIEADFWKLERDFDFRVKDVIQKSVKDLSAIANKKLKSSERWTLEGLCRNVLRKRLDKNSSVRCGQWDEYPLSEEQKQYAAADAYASLLLAKRLLKL</sequence>
<comment type="subcellular location">
    <subcellularLocation>
        <location evidence="1">Nucleus</location>
    </subcellularLocation>
</comment>
<evidence type="ECO:0000256" key="1">
    <source>
        <dbReference type="ARBA" id="ARBA00004123"/>
    </source>
</evidence>
<evidence type="ECO:0000256" key="7">
    <source>
        <dbReference type="ARBA" id="ARBA00023242"/>
    </source>
</evidence>
<keyword evidence="5" id="KW-0269">Exonuclease</keyword>
<evidence type="ECO:0000313" key="15">
    <source>
        <dbReference type="Proteomes" id="UP001519460"/>
    </source>
</evidence>
<evidence type="ECO:0000256" key="12">
    <source>
        <dbReference type="SAM" id="MobiDB-lite"/>
    </source>
</evidence>
<keyword evidence="15" id="KW-1185">Reference proteome</keyword>
<dbReference type="InterPro" id="IPR012337">
    <property type="entry name" value="RNaseH-like_sf"/>
</dbReference>
<dbReference type="InterPro" id="IPR002562">
    <property type="entry name" value="3'-5'_exonuclease_dom"/>
</dbReference>
<dbReference type="PANTHER" id="PTHR13620">
    <property type="entry name" value="3-5 EXONUCLEASE"/>
    <property type="match status" value="1"/>
</dbReference>
<evidence type="ECO:0000259" key="13">
    <source>
        <dbReference type="SMART" id="SM00474"/>
    </source>
</evidence>
<dbReference type="Proteomes" id="UP001519460">
    <property type="component" value="Unassembled WGS sequence"/>
</dbReference>
<evidence type="ECO:0000256" key="6">
    <source>
        <dbReference type="ARBA" id="ARBA00022842"/>
    </source>
</evidence>
<dbReference type="InterPro" id="IPR051132">
    <property type="entry name" value="3-5_Exonuclease_domain"/>
</dbReference>
<keyword evidence="6" id="KW-0460">Magnesium</keyword>
<accession>A0ABD0JNG5</accession>
<protein>
    <recommendedName>
        <fullName evidence="9">3'-5' exonuclease</fullName>
    </recommendedName>
    <alternativeName>
        <fullName evidence="10">Werner Syndrome-like exonuclease</fullName>
    </alternativeName>
</protein>
<evidence type="ECO:0000256" key="10">
    <source>
        <dbReference type="ARBA" id="ARBA00042761"/>
    </source>
</evidence>
<evidence type="ECO:0000256" key="11">
    <source>
        <dbReference type="ARBA" id="ARBA00045901"/>
    </source>
</evidence>
<proteinExistence type="inferred from homology"/>
<evidence type="ECO:0000256" key="9">
    <source>
        <dbReference type="ARBA" id="ARBA00040531"/>
    </source>
</evidence>
<comment type="function">
    <text evidence="11">Has exonuclease activity on both single-stranded and duplex templates bearing overhangs, but not blunt ended duplex DNA, and cleaves in a 3'-5' direction. Essential for the formation of DNA replication focal centers. Has an important role in maintaining genome stability.</text>
</comment>
<comment type="similarity">
    <text evidence="8">Belongs to the WRNexo family.</text>
</comment>
<dbReference type="AlphaFoldDB" id="A0ABD0JNG5"/>
<name>A0ABD0JNG5_9CAEN</name>
<feature type="domain" description="3'-5' exonuclease" evidence="13">
    <location>
        <begin position="113"/>
        <end position="297"/>
    </location>
</feature>
<organism evidence="14 15">
    <name type="scientific">Batillaria attramentaria</name>
    <dbReference type="NCBI Taxonomy" id="370345"/>
    <lineage>
        <taxon>Eukaryota</taxon>
        <taxon>Metazoa</taxon>
        <taxon>Spiralia</taxon>
        <taxon>Lophotrochozoa</taxon>
        <taxon>Mollusca</taxon>
        <taxon>Gastropoda</taxon>
        <taxon>Caenogastropoda</taxon>
        <taxon>Sorbeoconcha</taxon>
        <taxon>Cerithioidea</taxon>
        <taxon>Batillariidae</taxon>
        <taxon>Batillaria</taxon>
    </lineage>
</organism>
<dbReference type="EMBL" id="JACVVK020000377">
    <property type="protein sequence ID" value="KAK7476369.1"/>
    <property type="molecule type" value="Genomic_DNA"/>
</dbReference>
<keyword evidence="3" id="KW-0479">Metal-binding</keyword>
<dbReference type="Pfam" id="PF01612">
    <property type="entry name" value="DNA_pol_A_exo1"/>
    <property type="match status" value="1"/>
</dbReference>
<dbReference type="SMART" id="SM00474">
    <property type="entry name" value="35EXOc"/>
    <property type="match status" value="1"/>
</dbReference>
<feature type="compositionally biased region" description="Basic and acidic residues" evidence="12">
    <location>
        <begin position="24"/>
        <end position="54"/>
    </location>
</feature>
<keyword evidence="4" id="KW-0378">Hydrolase</keyword>
<gene>
    <name evidence="14" type="ORF">BaRGS_00032369</name>
</gene>
<dbReference type="InterPro" id="IPR036397">
    <property type="entry name" value="RNaseH_sf"/>
</dbReference>
<evidence type="ECO:0000256" key="4">
    <source>
        <dbReference type="ARBA" id="ARBA00022801"/>
    </source>
</evidence>
<keyword evidence="2" id="KW-0540">Nuclease</keyword>
<dbReference type="GO" id="GO:0046872">
    <property type="term" value="F:metal ion binding"/>
    <property type="evidence" value="ECO:0007669"/>
    <property type="project" value="UniProtKB-KW"/>
</dbReference>
<comment type="caution">
    <text evidence="14">The sequence shown here is derived from an EMBL/GenBank/DDBJ whole genome shotgun (WGS) entry which is preliminary data.</text>
</comment>
<evidence type="ECO:0000256" key="3">
    <source>
        <dbReference type="ARBA" id="ARBA00022723"/>
    </source>
</evidence>
<dbReference type="GO" id="GO:0008408">
    <property type="term" value="F:3'-5' exonuclease activity"/>
    <property type="evidence" value="ECO:0007669"/>
    <property type="project" value="UniProtKB-ARBA"/>
</dbReference>
<feature type="region of interest" description="Disordered" evidence="12">
    <location>
        <begin position="24"/>
        <end position="56"/>
    </location>
</feature>
<dbReference type="PANTHER" id="PTHR13620:SF109">
    <property type="entry name" value="3'-5' EXONUCLEASE"/>
    <property type="match status" value="1"/>
</dbReference>
<keyword evidence="7" id="KW-0539">Nucleus</keyword>
<dbReference type="CDD" id="cd06141">
    <property type="entry name" value="WRN_exo"/>
    <property type="match status" value="1"/>
</dbReference>
<evidence type="ECO:0000256" key="5">
    <source>
        <dbReference type="ARBA" id="ARBA00022839"/>
    </source>
</evidence>
<evidence type="ECO:0000256" key="2">
    <source>
        <dbReference type="ARBA" id="ARBA00022722"/>
    </source>
</evidence>
<dbReference type="SUPFAM" id="SSF53098">
    <property type="entry name" value="Ribonuclease H-like"/>
    <property type="match status" value="1"/>
</dbReference>
<dbReference type="Gene3D" id="3.30.420.10">
    <property type="entry name" value="Ribonuclease H-like superfamily/Ribonuclease H"/>
    <property type="match status" value="1"/>
</dbReference>
<dbReference type="GO" id="GO:0005634">
    <property type="term" value="C:nucleus"/>
    <property type="evidence" value="ECO:0007669"/>
    <property type="project" value="UniProtKB-SubCell"/>
</dbReference>
<evidence type="ECO:0000256" key="8">
    <source>
        <dbReference type="ARBA" id="ARBA00037949"/>
    </source>
</evidence>
<reference evidence="14 15" key="1">
    <citation type="journal article" date="2023" name="Sci. Data">
        <title>Genome assembly of the Korean intertidal mud-creeper Batillaria attramentaria.</title>
        <authorList>
            <person name="Patra A.K."/>
            <person name="Ho P.T."/>
            <person name="Jun S."/>
            <person name="Lee S.J."/>
            <person name="Kim Y."/>
            <person name="Won Y.J."/>
        </authorList>
    </citation>
    <scope>NUCLEOTIDE SEQUENCE [LARGE SCALE GENOMIC DNA]</scope>
    <source>
        <strain evidence="14">Wonlab-2016</strain>
    </source>
</reference>